<feature type="region of interest" description="Disordered" evidence="1">
    <location>
        <begin position="255"/>
        <end position="279"/>
    </location>
</feature>
<proteinExistence type="predicted"/>
<dbReference type="InterPro" id="IPR000031">
    <property type="entry name" value="PurE_dom"/>
</dbReference>
<dbReference type="NCBIfam" id="NF033503">
    <property type="entry name" value="LarB"/>
    <property type="match status" value="1"/>
</dbReference>
<reference evidence="3" key="1">
    <citation type="submission" date="2020-10" db="EMBL/GenBank/DDBJ databases">
        <title>Ca. Dormibacterota MAGs.</title>
        <authorList>
            <person name="Montgomery K."/>
        </authorList>
    </citation>
    <scope>NUCLEOTIDE SEQUENCE [LARGE SCALE GENOMIC DNA]</scope>
    <source>
        <strain evidence="3">SC8812_S17_10</strain>
    </source>
</reference>
<name>A0A934NCD8_9BACT</name>
<dbReference type="Pfam" id="PF00731">
    <property type="entry name" value="AIRC"/>
    <property type="match status" value="1"/>
</dbReference>
<dbReference type="Gene3D" id="3.40.50.1970">
    <property type="match status" value="1"/>
</dbReference>
<feature type="compositionally biased region" description="Low complexity" evidence="1">
    <location>
        <begin position="268"/>
        <end position="279"/>
    </location>
</feature>
<keyword evidence="4" id="KW-1185">Reference proteome</keyword>
<sequence length="279" mass="28895">MRQVLRRLLAGELTEAEAEAELRRVQLEELGGRARLDLGRTQRRGLPEVVLASGKRPQDVAELVMALAVEQGQGLASRLGPEHWAALEERAAEAGYELRRYEQAARVLRPGFRPEPRSGRVGILTAGTSDVLVAEEARMLVEACGLEVRLEADLGVAGLHRLLGPLAAVMEFDPDVLLVAAGMDGVLPGVVAGLVDVPVIGVPVPTGYGAGGGGEGALVTMLQSCSTGLVVVNIGNGVGAGAAAVLIAGRAAGRAAASAGRPPRQEPGSRGSAPRARRR</sequence>
<dbReference type="RefSeq" id="WP_338199343.1">
    <property type="nucleotide sequence ID" value="NZ_JAEKNR010000049.1"/>
</dbReference>
<dbReference type="Proteomes" id="UP000612893">
    <property type="component" value="Unassembled WGS sequence"/>
</dbReference>
<dbReference type="PANTHER" id="PTHR43064:SF1">
    <property type="entry name" value="SLL1489 PROTEIN"/>
    <property type="match status" value="1"/>
</dbReference>
<dbReference type="EMBL" id="JAEKNR010000049">
    <property type="protein sequence ID" value="MBJ7597262.1"/>
    <property type="molecule type" value="Genomic_DNA"/>
</dbReference>
<protein>
    <submittedName>
        <fullName evidence="3">Nickel pincer cofactor biosynthesis protein LarB</fullName>
    </submittedName>
</protein>
<evidence type="ECO:0000313" key="4">
    <source>
        <dbReference type="Proteomes" id="UP000612893"/>
    </source>
</evidence>
<evidence type="ECO:0000313" key="3">
    <source>
        <dbReference type="EMBL" id="MBJ7597262.1"/>
    </source>
</evidence>
<comment type="caution">
    <text evidence="3">The sequence shown here is derived from an EMBL/GenBank/DDBJ whole genome shotgun (WGS) entry which is preliminary data.</text>
</comment>
<accession>A0A934NCD8</accession>
<dbReference type="SMART" id="SM01001">
    <property type="entry name" value="AIRC"/>
    <property type="match status" value="1"/>
</dbReference>
<gene>
    <name evidence="3" type="primary">larB</name>
    <name evidence="3" type="ORF">JF922_04135</name>
</gene>
<evidence type="ECO:0000256" key="1">
    <source>
        <dbReference type="SAM" id="MobiDB-lite"/>
    </source>
</evidence>
<evidence type="ECO:0000259" key="2">
    <source>
        <dbReference type="SMART" id="SM01001"/>
    </source>
</evidence>
<dbReference type="PANTHER" id="PTHR43064">
    <property type="entry name" value="PHOSPHORIBOSYLAMINOIMIDAZOLE CARBOXYLASE-RELATED"/>
    <property type="match status" value="1"/>
</dbReference>
<dbReference type="InterPro" id="IPR039476">
    <property type="entry name" value="P2CMN_synthase_LarB"/>
</dbReference>
<dbReference type="AlphaFoldDB" id="A0A934NCD8"/>
<feature type="domain" description="PurE" evidence="2">
    <location>
        <begin position="119"/>
        <end position="257"/>
    </location>
</feature>
<organism evidence="3 4">
    <name type="scientific">Candidatus Nephthysia bennettiae</name>
    <dbReference type="NCBI Taxonomy" id="3127016"/>
    <lineage>
        <taxon>Bacteria</taxon>
        <taxon>Bacillati</taxon>
        <taxon>Candidatus Dormiibacterota</taxon>
        <taxon>Candidatus Dormibacteria</taxon>
        <taxon>Candidatus Dormibacterales</taxon>
        <taxon>Candidatus Dormibacteraceae</taxon>
        <taxon>Candidatus Nephthysia</taxon>
    </lineage>
</organism>
<dbReference type="SUPFAM" id="SSF52255">
    <property type="entry name" value="N5-CAIR mutase (phosphoribosylaminoimidazole carboxylase, PurE)"/>
    <property type="match status" value="1"/>
</dbReference>